<reference evidence="1 2" key="1">
    <citation type="submission" date="2020-02" db="EMBL/GenBank/DDBJ databases">
        <title>Complete genome of Muricauda sp. 501str8.</title>
        <authorList>
            <person name="Dong B."/>
            <person name="Zhu S."/>
            <person name="Yang J."/>
            <person name="Chen J."/>
        </authorList>
    </citation>
    <scope>NUCLEOTIDE SEQUENCE [LARGE SCALE GENOMIC DNA]</scope>
    <source>
        <strain evidence="1 2">501str8</strain>
    </source>
</reference>
<keyword evidence="2" id="KW-1185">Reference proteome</keyword>
<evidence type="ECO:0000313" key="1">
    <source>
        <dbReference type="EMBL" id="QII44428.1"/>
    </source>
</evidence>
<sequence length="264" mass="30700">MGKKKIIKIDTFNPYENRFPNRKLITRDTLLLVKHLRSEGYEVVIEPDNGLPVQYLYKKGIAEFFADPINITLINIPITILTNIISNQIQKLLDKKEKVNKENINIKIDNSTRTYNYLGEPQDTNNHKLVDKKRKELKDGFDRCFEIKSPYEDLPTPVFLEHKPKIVGWCWLWSDDEGLKSKMIINDKVVKRRISQNRLNGLSVTGIATKTECSICKSDFVECKHIPAKKYKGKKCFNTIMETDYVETSIVKEPINSQCLINYK</sequence>
<dbReference type="KEGG" id="mut:GVT53_06980"/>
<organism evidence="1 2">
    <name type="scientific">Flagellimonas oceani</name>
    <dbReference type="NCBI Taxonomy" id="2698672"/>
    <lineage>
        <taxon>Bacteria</taxon>
        <taxon>Pseudomonadati</taxon>
        <taxon>Bacteroidota</taxon>
        <taxon>Flavobacteriia</taxon>
        <taxon>Flavobacteriales</taxon>
        <taxon>Flavobacteriaceae</taxon>
        <taxon>Flagellimonas</taxon>
    </lineage>
</organism>
<accession>A0A6G7J1E7</accession>
<dbReference type="AlphaFoldDB" id="A0A6G7J1E7"/>
<protein>
    <submittedName>
        <fullName evidence="1">Uncharacterized protein</fullName>
    </submittedName>
</protein>
<gene>
    <name evidence="1" type="ORF">GVT53_06980</name>
</gene>
<proteinExistence type="predicted"/>
<dbReference type="EMBL" id="CP049616">
    <property type="protein sequence ID" value="QII44428.1"/>
    <property type="molecule type" value="Genomic_DNA"/>
</dbReference>
<name>A0A6G7J1E7_9FLAO</name>
<dbReference type="Proteomes" id="UP000502928">
    <property type="component" value="Chromosome"/>
</dbReference>
<dbReference type="RefSeq" id="WP_166247967.1">
    <property type="nucleotide sequence ID" value="NZ_CP049616.1"/>
</dbReference>
<evidence type="ECO:0000313" key="2">
    <source>
        <dbReference type="Proteomes" id="UP000502928"/>
    </source>
</evidence>